<dbReference type="InterPro" id="IPR013780">
    <property type="entry name" value="Glyco_hydro_b"/>
</dbReference>
<gene>
    <name evidence="7" type="ORF">IHE71_25355</name>
</gene>
<dbReference type="InterPro" id="IPR017853">
    <property type="entry name" value="GH"/>
</dbReference>
<dbReference type="InterPro" id="IPR010720">
    <property type="entry name" value="Alpha-L-AF_C"/>
</dbReference>
<dbReference type="EMBL" id="JADAQT010000113">
    <property type="protein sequence ID" value="MBE1879023.1"/>
    <property type="molecule type" value="Genomic_DNA"/>
</dbReference>
<keyword evidence="5" id="KW-0378">Hydrolase</keyword>
<comment type="catalytic activity">
    <reaction evidence="1">
        <text>Hydrolysis of terminal non-reducing alpha-L-arabinofuranoside residues in alpha-L-arabinosides.</text>
        <dbReference type="EC" id="3.2.1.55"/>
    </reaction>
</comment>
<name>A0ABR9N7B2_9MICO</name>
<keyword evidence="4" id="KW-0732">Signal</keyword>
<dbReference type="Proteomes" id="UP000625527">
    <property type="component" value="Unassembled WGS sequence"/>
</dbReference>
<dbReference type="Gene3D" id="3.20.20.80">
    <property type="entry name" value="Glycosidases"/>
    <property type="match status" value="1"/>
</dbReference>
<evidence type="ECO:0000313" key="7">
    <source>
        <dbReference type="EMBL" id="MBE1879023.1"/>
    </source>
</evidence>
<dbReference type="SMART" id="SM00813">
    <property type="entry name" value="Alpha-L-AF_C"/>
    <property type="match status" value="1"/>
</dbReference>
<evidence type="ECO:0000259" key="6">
    <source>
        <dbReference type="SMART" id="SM00813"/>
    </source>
</evidence>
<evidence type="ECO:0000313" key="8">
    <source>
        <dbReference type="Proteomes" id="UP000625527"/>
    </source>
</evidence>
<dbReference type="PANTHER" id="PTHR31776:SF26">
    <property type="entry name" value="SECRETED ARABINOSIDASE"/>
    <property type="match status" value="1"/>
</dbReference>
<dbReference type="InterPro" id="IPR055235">
    <property type="entry name" value="ASD1_cat"/>
</dbReference>
<dbReference type="RefSeq" id="WP_192865566.1">
    <property type="nucleotide sequence ID" value="NZ_JADAQT010000113.1"/>
</dbReference>
<dbReference type="SUPFAM" id="SSF51445">
    <property type="entry name" value="(Trans)glycosidases"/>
    <property type="match status" value="1"/>
</dbReference>
<protein>
    <recommendedName>
        <fullName evidence="3">non-reducing end alpha-L-arabinofuranosidase</fullName>
        <ecNumber evidence="3">3.2.1.55</ecNumber>
    </recommendedName>
</protein>
<dbReference type="Gene3D" id="2.60.120.260">
    <property type="entry name" value="Galactose-binding domain-like"/>
    <property type="match status" value="1"/>
</dbReference>
<comment type="caution">
    <text evidence="7">The sequence shown here is derived from an EMBL/GenBank/DDBJ whole genome shotgun (WGS) entry which is preliminary data.</text>
</comment>
<accession>A0ABR9N7B2</accession>
<feature type="domain" description="Alpha-L-arabinofuranosidase C-terminal" evidence="6">
    <location>
        <begin position="432"/>
        <end position="758"/>
    </location>
</feature>
<organism evidence="7 8">
    <name type="scientific">Myceligenerans pegani</name>
    <dbReference type="NCBI Taxonomy" id="2776917"/>
    <lineage>
        <taxon>Bacteria</taxon>
        <taxon>Bacillati</taxon>
        <taxon>Actinomycetota</taxon>
        <taxon>Actinomycetes</taxon>
        <taxon>Micrococcales</taxon>
        <taxon>Promicromonosporaceae</taxon>
        <taxon>Myceligenerans</taxon>
    </lineage>
</organism>
<evidence type="ECO:0000256" key="3">
    <source>
        <dbReference type="ARBA" id="ARBA00012670"/>
    </source>
</evidence>
<evidence type="ECO:0000256" key="1">
    <source>
        <dbReference type="ARBA" id="ARBA00001462"/>
    </source>
</evidence>
<dbReference type="PANTHER" id="PTHR31776">
    <property type="entry name" value="ALPHA-L-ARABINOFURANOSIDASE 1"/>
    <property type="match status" value="1"/>
</dbReference>
<keyword evidence="8" id="KW-1185">Reference proteome</keyword>
<dbReference type="EC" id="3.2.1.55" evidence="3"/>
<dbReference type="Pfam" id="PF22848">
    <property type="entry name" value="ASD1_dom"/>
    <property type="match status" value="1"/>
</dbReference>
<reference evidence="7 8" key="1">
    <citation type="submission" date="2020-10" db="EMBL/GenBank/DDBJ databases">
        <title>Myceligenerans pegani sp. nov., an endophytic actinomycete isolated from Peganum harmala L. in Xinjiang, China.</title>
        <authorList>
            <person name="Xin L."/>
        </authorList>
    </citation>
    <scope>NUCLEOTIDE SEQUENCE [LARGE SCALE GENOMIC DNA]</scope>
    <source>
        <strain evidence="7 8">TRM65318</strain>
    </source>
</reference>
<dbReference type="Gene3D" id="2.60.40.1180">
    <property type="entry name" value="Golgi alpha-mannosidase II"/>
    <property type="match status" value="1"/>
</dbReference>
<evidence type="ECO:0000256" key="2">
    <source>
        <dbReference type="ARBA" id="ARBA00007186"/>
    </source>
</evidence>
<dbReference type="InterPro" id="IPR051563">
    <property type="entry name" value="Glycosyl_Hydrolase_51"/>
</dbReference>
<comment type="similarity">
    <text evidence="2">Belongs to the glycosyl hydrolase 51 family.</text>
</comment>
<dbReference type="Pfam" id="PF06964">
    <property type="entry name" value="Alpha-L-AF_C"/>
    <property type="match status" value="1"/>
</dbReference>
<proteinExistence type="inferred from homology"/>
<evidence type="ECO:0000256" key="4">
    <source>
        <dbReference type="ARBA" id="ARBA00022729"/>
    </source>
</evidence>
<sequence length="770" mass="83734">MSRLDIVVDAAPEVEVAPDLWGIFLEDLNYALDGGLNAELVRNGDFEYTAGDVPGWGPLTGWGVETPSPTRTVWPRTEDPVSENNAVHIRVEGPTVLRNEGWEGIRARSGERLRLRFAARLLPDATQGLVWVRVAGRDGELTTAAAVAVPAGDWSWCETTLDGIATGTGQLRIDVPDGVVVDIDCVSLRPLDDAGRPRLFRPDLVAALAALEPSFVRFPGGCLAHGVGLDNIYDWKGSVGPLHERRQLSNPWGYHQSRAIGYYEFFLLCEELGARPLPVVAAGVCCQNTPGGPRAVPLSEMPAYVQDVLDLIEFARGGADTEWGARRAELGHPEPFELRYLGVGNEDEITPDFRDRYARIEDAVRGAHPDVAVIGTSGPSWFGRDHEAGWAFARERGTAIVDEHYYETPMWFHQNLHRYDDADRSGPAVYLGEYAARSSRMRSALAEAAYMIGLERNSDVVRLASYAPLLARVGHTQWQPDLIYFDGERVLPTASYHVQRMFSAERGDRVHGVRTGGGREVPVSQASRGPVNFRLATGRFALTEVNVNGEKLPDQTLAAGVPLSLGRFGLDGLDVRFVAERLEGEKGFNLDIGEDGPETTFSIDMGNWRNDFVTAKRSQYGIHGDIAEGVIWRGFATRAAVAMRVLVTSGRLRVWADDALLIDATASLEPEQRFAAGAMSRRSADGTEHVVRLVNATDDTLPVAIRLDGRAPEAVRTVVLAGAGPDEGAAFDASPVEPRTGDAELADGTVRLDLEPWSFTVAVIGSAGAS</sequence>
<evidence type="ECO:0000256" key="5">
    <source>
        <dbReference type="ARBA" id="ARBA00022801"/>
    </source>
</evidence>